<evidence type="ECO:0000313" key="1">
    <source>
        <dbReference type="EMBL" id="WOK06411.1"/>
    </source>
</evidence>
<name>A0ABZ0IRQ8_9BACT</name>
<dbReference type="Proteomes" id="UP001302349">
    <property type="component" value="Chromosome"/>
</dbReference>
<protein>
    <recommendedName>
        <fullName evidence="3">Outer membrane protein beta-barrel domain-containing protein</fullName>
    </recommendedName>
</protein>
<keyword evidence="2" id="KW-1185">Reference proteome</keyword>
<reference evidence="1 2" key="1">
    <citation type="journal article" date="2023" name="Microbiol. Resour. Announc.">
        <title>Complete Genome Sequence of Imperialibacter roseus strain P4T.</title>
        <authorList>
            <person name="Tizabi D.R."/>
            <person name="Bachvaroff T."/>
            <person name="Hill R.T."/>
        </authorList>
    </citation>
    <scope>NUCLEOTIDE SEQUENCE [LARGE SCALE GENOMIC DNA]</scope>
    <source>
        <strain evidence="1 2">P4T</strain>
    </source>
</reference>
<proteinExistence type="predicted"/>
<evidence type="ECO:0008006" key="3">
    <source>
        <dbReference type="Google" id="ProtNLM"/>
    </source>
</evidence>
<dbReference type="EMBL" id="CP136051">
    <property type="protein sequence ID" value="WOK06411.1"/>
    <property type="molecule type" value="Genomic_DNA"/>
</dbReference>
<dbReference type="RefSeq" id="WP_317489135.1">
    <property type="nucleotide sequence ID" value="NZ_CP136051.1"/>
</dbReference>
<accession>A0ABZ0IRQ8</accession>
<evidence type="ECO:0000313" key="2">
    <source>
        <dbReference type="Proteomes" id="UP001302349"/>
    </source>
</evidence>
<gene>
    <name evidence="1" type="ORF">RT717_25380</name>
</gene>
<sequence length="95" mass="10309">MMEVFGKYFTGRIGSFLPYVRGGLGYAFNYPEKMGTSQIETSGKSLTSLSIGTEGNPRGQLSYFLEAGYWNRGVLVKGGLIINTSKLKNLSDPGS</sequence>
<organism evidence="1 2">
    <name type="scientific">Imperialibacter roseus</name>
    <dbReference type="NCBI Taxonomy" id="1324217"/>
    <lineage>
        <taxon>Bacteria</taxon>
        <taxon>Pseudomonadati</taxon>
        <taxon>Bacteroidota</taxon>
        <taxon>Cytophagia</taxon>
        <taxon>Cytophagales</taxon>
        <taxon>Flammeovirgaceae</taxon>
        <taxon>Imperialibacter</taxon>
    </lineage>
</organism>